<evidence type="ECO:0000256" key="1">
    <source>
        <dbReference type="SAM" id="MobiDB-lite"/>
    </source>
</evidence>
<feature type="compositionally biased region" description="Basic and acidic residues" evidence="1">
    <location>
        <begin position="208"/>
        <end position="232"/>
    </location>
</feature>
<dbReference type="Proteomes" id="UP000281549">
    <property type="component" value="Unassembled WGS sequence"/>
</dbReference>
<evidence type="ECO:0000313" key="3">
    <source>
        <dbReference type="Proteomes" id="UP000281549"/>
    </source>
</evidence>
<reference evidence="3" key="1">
    <citation type="journal article" date="2018" name="Nat. Microbiol.">
        <title>Leveraging single-cell genomics to expand the fungal tree of life.</title>
        <authorList>
            <person name="Ahrendt S.R."/>
            <person name="Quandt C.A."/>
            <person name="Ciobanu D."/>
            <person name="Clum A."/>
            <person name="Salamov A."/>
            <person name="Andreopoulos B."/>
            <person name="Cheng J.F."/>
            <person name="Woyke T."/>
            <person name="Pelin A."/>
            <person name="Henrissat B."/>
            <person name="Reynolds N.K."/>
            <person name="Benny G.L."/>
            <person name="Smith M.E."/>
            <person name="James T.Y."/>
            <person name="Grigoriev I.V."/>
        </authorList>
    </citation>
    <scope>NUCLEOTIDE SEQUENCE [LARGE SCALE GENOMIC DNA]</scope>
    <source>
        <strain evidence="3">CSF55</strain>
    </source>
</reference>
<feature type="non-terminal residue" evidence="2">
    <location>
        <position position="368"/>
    </location>
</feature>
<feature type="region of interest" description="Disordered" evidence="1">
    <location>
        <begin position="207"/>
        <end position="268"/>
    </location>
</feature>
<sequence length="368" mass="42830">MGNFVEERSVKDLIEQEQDFRLISRFGHQVREICCTKEGILEHDKNGVRNFDTTQRNDFQGKLMDDKSRGPKSKLFERQLYEQAVKESSRKDKVDEKVEWQTTCQCDFKTDFVRAAEDYTNVMIKKGLIKIIDHPVTIHNHSHVKDNVEKLFHKDTAFSIPIYHYNKSEDIMDEPSTPTRRNKSVHMDDMFEIEVWDIKIASSSSVGRFDKSGESQKDVENRLFDDQQDRRSPNAGEAGHTPRRSPRNKRISDLFSPAQGEPFRIPDLSSVSRNSDAFNLRLSLGDMSEQPLEEVLEVRRETMETVEGPKVQIEEKREMQKDAQKVAVEDVMKVEAEFEQLKETEMNKEARGDWKDPQIEVLNQEDSV</sequence>
<organism evidence="2 3">
    <name type="scientific">Rozella allomycis (strain CSF55)</name>
    <dbReference type="NCBI Taxonomy" id="988480"/>
    <lineage>
        <taxon>Eukaryota</taxon>
        <taxon>Fungi</taxon>
        <taxon>Fungi incertae sedis</taxon>
        <taxon>Cryptomycota</taxon>
        <taxon>Cryptomycota incertae sedis</taxon>
        <taxon>Rozella</taxon>
    </lineage>
</organism>
<accession>A0A4P9YHT3</accession>
<evidence type="ECO:0000313" key="2">
    <source>
        <dbReference type="EMBL" id="RKP17820.1"/>
    </source>
</evidence>
<gene>
    <name evidence="2" type="ORF">ROZALSC1DRAFT_23833</name>
</gene>
<feature type="compositionally biased region" description="Basic and acidic residues" evidence="1">
    <location>
        <begin position="344"/>
        <end position="358"/>
    </location>
</feature>
<dbReference type="AlphaFoldDB" id="A0A4P9YHT3"/>
<dbReference type="EMBL" id="ML005665">
    <property type="protein sequence ID" value="RKP17820.1"/>
    <property type="molecule type" value="Genomic_DNA"/>
</dbReference>
<proteinExistence type="predicted"/>
<protein>
    <submittedName>
        <fullName evidence="2">Uncharacterized protein</fullName>
    </submittedName>
</protein>
<feature type="region of interest" description="Disordered" evidence="1">
    <location>
        <begin position="344"/>
        <end position="368"/>
    </location>
</feature>
<name>A0A4P9YHT3_ROZAC</name>